<evidence type="ECO:0000256" key="1">
    <source>
        <dbReference type="SAM" id="MobiDB-lite"/>
    </source>
</evidence>
<organism evidence="4 5">
    <name type="scientific">Elsinoe batatas</name>
    <dbReference type="NCBI Taxonomy" id="2601811"/>
    <lineage>
        <taxon>Eukaryota</taxon>
        <taxon>Fungi</taxon>
        <taxon>Dikarya</taxon>
        <taxon>Ascomycota</taxon>
        <taxon>Pezizomycotina</taxon>
        <taxon>Dothideomycetes</taxon>
        <taxon>Dothideomycetidae</taxon>
        <taxon>Myriangiales</taxon>
        <taxon>Elsinoaceae</taxon>
        <taxon>Elsinoe</taxon>
    </lineage>
</organism>
<keyword evidence="5" id="KW-1185">Reference proteome</keyword>
<evidence type="ECO:0000313" key="5">
    <source>
        <dbReference type="Proteomes" id="UP000809789"/>
    </source>
</evidence>
<feature type="compositionally biased region" description="Polar residues" evidence="1">
    <location>
        <begin position="595"/>
        <end position="608"/>
    </location>
</feature>
<feature type="region of interest" description="Disordered" evidence="1">
    <location>
        <begin position="233"/>
        <end position="304"/>
    </location>
</feature>
<comment type="caution">
    <text evidence="4">The sequence shown here is derived from an EMBL/GenBank/DDBJ whole genome shotgun (WGS) entry which is preliminary data.</text>
</comment>
<feature type="region of interest" description="Disordered" evidence="1">
    <location>
        <begin position="1110"/>
        <end position="1137"/>
    </location>
</feature>
<feature type="compositionally biased region" description="Polar residues" evidence="1">
    <location>
        <begin position="1111"/>
        <end position="1122"/>
    </location>
</feature>
<dbReference type="Pfam" id="PF02383">
    <property type="entry name" value="Syja_N"/>
    <property type="match status" value="1"/>
</dbReference>
<feature type="compositionally biased region" description="Basic and acidic residues" evidence="1">
    <location>
        <begin position="976"/>
        <end position="998"/>
    </location>
</feature>
<proteinExistence type="predicted"/>
<feature type="compositionally biased region" description="Basic and acidic residues" evidence="1">
    <location>
        <begin position="269"/>
        <end position="291"/>
    </location>
</feature>
<dbReference type="InterPro" id="IPR022158">
    <property type="entry name" value="Inositol_phosphatase"/>
</dbReference>
<dbReference type="Proteomes" id="UP000809789">
    <property type="component" value="Unassembled WGS sequence"/>
</dbReference>
<accession>A0A8K0PAI7</accession>
<dbReference type="PROSITE" id="PS50275">
    <property type="entry name" value="SAC"/>
    <property type="match status" value="1"/>
</dbReference>
<evidence type="ECO:0008006" key="6">
    <source>
        <dbReference type="Google" id="ProtNLM"/>
    </source>
</evidence>
<feature type="domain" description="SAC" evidence="2">
    <location>
        <begin position="324"/>
        <end position="728"/>
    </location>
</feature>
<dbReference type="OrthoDB" id="405996at2759"/>
<feature type="region of interest" description="Disordered" evidence="1">
    <location>
        <begin position="946"/>
        <end position="1045"/>
    </location>
</feature>
<evidence type="ECO:0000259" key="2">
    <source>
        <dbReference type="PROSITE" id="PS50275"/>
    </source>
</evidence>
<dbReference type="GO" id="GO:0043812">
    <property type="term" value="F:phosphatidylinositol-4-phosphate phosphatase activity"/>
    <property type="evidence" value="ECO:0007669"/>
    <property type="project" value="TreeGrafter"/>
</dbReference>
<dbReference type="InterPro" id="IPR034753">
    <property type="entry name" value="hSac2"/>
</dbReference>
<dbReference type="Pfam" id="PF12456">
    <property type="entry name" value="hSac2"/>
    <property type="match status" value="1"/>
</dbReference>
<dbReference type="GO" id="GO:0046856">
    <property type="term" value="P:phosphatidylinositol dephosphorylation"/>
    <property type="evidence" value="ECO:0007669"/>
    <property type="project" value="TreeGrafter"/>
</dbReference>
<feature type="compositionally biased region" description="Basic and acidic residues" evidence="1">
    <location>
        <begin position="1125"/>
        <end position="1137"/>
    </location>
</feature>
<feature type="compositionally biased region" description="Basic and acidic residues" evidence="1">
    <location>
        <begin position="954"/>
        <end position="966"/>
    </location>
</feature>
<sequence>MEPEKQREKIKLVADKADPRHARTLGDTHKMPGLVRKLLICATAKGLLLVPLNSSRQPSTSPPTLIEYNTHNISPSLTSSTRNEDGLESHGLLGLLSLASQSYLVSITKREQVAQIRGRPIYVVTDVTLIPLSSQSDAQGSIDATRKTKANRKSKTSADANESETDTETEEGSTVGTEDEHASLPETPAGEVSSAKGLGPAAKGTSVAEDVMKDKGRYGRFAERWFSKAGWTATGREKQGMSREDDTSAEEDLTREQKRQGLSDLPDDNGDKVPAELREGDKAVEQKKEEEVQPTTADKAVEQVEESVSGGIVKTLTPRILRTMKIFLSSSNFYFAYDHDLSRRLAAQEPNNSTLPLFKRFDPLYFWNRHLIEPLIEAGQYAFVLPVIQGFVGQRAFTVGKTPKGEDGKIVDAVEDPGEVIELWERAIPRPDTSSSQAPVTALTETDDKDDSKDFLITLISRRSTQRAGLRYLRRGVDDQGNVANNVETEQLLSSPTWDDQNKIFSLVQVRGSIPLFFSQSPYSFKPIPITYGSEATNHLAFNKHFRKMISTYGRVQIASLVDKHGTEKAIGSLYQDHVEMTNEGKLPSHGFPGSSDSKTEPFTSSSNKDTKSLAFTWFDFHHECRAFNFQNVSYLLDVLAPSLNAYAWTESLSSRLLKTQAGVVRTNCMDCLDRTNVVQSAIGGQVLTNQLSSEYGLSIDLTSDPKTQWFNTLWADNGDGISKQYAGTAALKGDYTRTRKRTWTGAINDFSHTLGRYYNNIFGDYFLQTTIDFMLGNGNESMWEEFESDLMTGDYALDMSRVRESAVERCVKVVLGRSASPSGSASAVQESQEHPESSGHDDEDLVSGYTLHTPGASNTLKTQPFEECVLLLTNRALYAVRFDWNTEKVGSYERVELVDVIGLRRGAYVTSTLGAKNLDEDRNVGFVVTYREGRRGIKRVNTRSLSTEVSKATLREKDAENERGKAAGPSAGEQPKADTEEKDFAAQQPKEEEDIKKQSSTQDSQGEAETRLLAFKALTPRQTAVASDSSSRSSRGKQKTGAIQDMSERDMVALITDEIHRLVRTAIGREEGERIGVKKRATLKLSGSVGALEEGIDKAVDGAKEAVGTSAGNDAVKNSGTKEPGVDKREEDQGTKKMWDVQDEPIISVAEARRSTGYLESIGYSLRRLVWA</sequence>
<feature type="compositionally biased region" description="Polar residues" evidence="1">
    <location>
        <begin position="999"/>
        <end position="1008"/>
    </location>
</feature>
<dbReference type="GO" id="GO:0005783">
    <property type="term" value="C:endoplasmic reticulum"/>
    <property type="evidence" value="ECO:0007669"/>
    <property type="project" value="TreeGrafter"/>
</dbReference>
<feature type="region of interest" description="Disordered" evidence="1">
    <location>
        <begin position="135"/>
        <end position="208"/>
    </location>
</feature>
<feature type="compositionally biased region" description="Acidic residues" evidence="1">
    <location>
        <begin position="161"/>
        <end position="171"/>
    </location>
</feature>
<dbReference type="EMBL" id="JAESVG020000009">
    <property type="protein sequence ID" value="KAG8624660.1"/>
    <property type="molecule type" value="Genomic_DNA"/>
</dbReference>
<feature type="compositionally biased region" description="Basic and acidic residues" evidence="1">
    <location>
        <begin position="832"/>
        <end position="841"/>
    </location>
</feature>
<dbReference type="AlphaFoldDB" id="A0A8K0PAI7"/>
<feature type="region of interest" description="Disordered" evidence="1">
    <location>
        <begin position="820"/>
        <end position="853"/>
    </location>
</feature>
<protein>
    <recommendedName>
        <fullName evidence="6">SacI homology domain-containing protein</fullName>
    </recommendedName>
</protein>
<feature type="domain" description="HSac2" evidence="3">
    <location>
        <begin position="819"/>
        <end position="981"/>
    </location>
</feature>
<gene>
    <name evidence="4" type="ORF">KVT40_007727</name>
</gene>
<name>A0A8K0PAI7_9PEZI</name>
<feature type="compositionally biased region" description="Basic and acidic residues" evidence="1">
    <location>
        <begin position="235"/>
        <end position="261"/>
    </location>
</feature>
<evidence type="ECO:0000259" key="3">
    <source>
        <dbReference type="PROSITE" id="PS51791"/>
    </source>
</evidence>
<evidence type="ECO:0000313" key="4">
    <source>
        <dbReference type="EMBL" id="KAG8624660.1"/>
    </source>
</evidence>
<reference evidence="4" key="1">
    <citation type="submission" date="2021-07" db="EMBL/GenBank/DDBJ databases">
        <title>Elsinoe batatas strain:CRI-CJ2 Genome sequencing and assembly.</title>
        <authorList>
            <person name="Huang L."/>
        </authorList>
    </citation>
    <scope>NUCLEOTIDE SEQUENCE</scope>
    <source>
        <strain evidence="4">CRI-CJ2</strain>
    </source>
</reference>
<dbReference type="InterPro" id="IPR002013">
    <property type="entry name" value="SAC_dom"/>
</dbReference>
<dbReference type="PANTHER" id="PTHR45662">
    <property type="entry name" value="PHOSPHATIDYLINOSITIDE PHOSPHATASE SAC1"/>
    <property type="match status" value="1"/>
</dbReference>
<dbReference type="PANTHER" id="PTHR45662:SF7">
    <property type="entry name" value="SACI DOMAIN PROTEIN (AFU_ORTHOLOGUE AFUA_1G15890)"/>
    <property type="match status" value="1"/>
</dbReference>
<dbReference type="PROSITE" id="PS51791">
    <property type="entry name" value="HSAC2"/>
    <property type="match status" value="1"/>
</dbReference>
<feature type="region of interest" description="Disordered" evidence="1">
    <location>
        <begin position="585"/>
        <end position="609"/>
    </location>
</feature>